<gene>
    <name evidence="3" type="ORF">E6C55_08160</name>
</gene>
<evidence type="ECO:0000259" key="2">
    <source>
        <dbReference type="PROSITE" id="PS50164"/>
    </source>
</evidence>
<comment type="caution">
    <text evidence="3">The sequence shown here is derived from an EMBL/GenBank/DDBJ whole genome shotgun (WGS) entry which is preliminary data.</text>
</comment>
<dbReference type="PROSITE" id="PS50164">
    <property type="entry name" value="GIY_YIG"/>
    <property type="match status" value="1"/>
</dbReference>
<protein>
    <recommendedName>
        <fullName evidence="2">GIY-YIG domain-containing protein</fullName>
    </recommendedName>
</protein>
<sequence length="381" mass="42301">MSEDTYAGKAEDPLSLNRYMYVNNEPVMYYDPTGHWCQSSKGSHAGSTPDKCTDPNNFIPDSVYYAHLGLQTSTKPLVDTGSSNSITSTNSPSSGGKKTNLVENTSSANTTSNSQPQIVNYLMQQSDIDLDPAVQQVISYYDDIVLYAHVALDQGIINTSEYNRLMLLCKNDIDELRKSNKFDEELLSSSDVGRSLTTMLGSTVAEVGWTIVDISLLTIPVIDVITGVLIDPTPASAATRTGDTLDKINKNQGIIEEILAKDSKYGAKYTVYELYDDEGKVKYIGRTRQDIRYRLSQHELNDSVKRGLNIRVARIEGKPLTNLSYSEGRGLESKLYEMMLDKEGKLLNRIKPLDLSEIDKGTKKGLKALEYLKKATAFLKK</sequence>
<reference evidence="3 4" key="1">
    <citation type="submission" date="2019-04" db="EMBL/GenBank/DDBJ databases">
        <title>Cohnella sp. nov. isolated from preserved vegetables.</title>
        <authorList>
            <person name="Lin S.-Y."/>
            <person name="Hung M.-H."/>
            <person name="Young C.-C."/>
        </authorList>
    </citation>
    <scope>NUCLEOTIDE SEQUENCE [LARGE SCALE GENOMIC DNA]</scope>
    <source>
        <strain evidence="3 4">CC-MHH1044</strain>
    </source>
</reference>
<dbReference type="Proteomes" id="UP000310636">
    <property type="component" value="Unassembled WGS sequence"/>
</dbReference>
<dbReference type="AlphaFoldDB" id="A0A4S4C1Z8"/>
<keyword evidence="4" id="KW-1185">Reference proteome</keyword>
<feature type="compositionally biased region" description="Low complexity" evidence="1">
    <location>
        <begin position="104"/>
        <end position="113"/>
    </location>
</feature>
<dbReference type="EMBL" id="SSOB01000008">
    <property type="protein sequence ID" value="THF81692.1"/>
    <property type="molecule type" value="Genomic_DNA"/>
</dbReference>
<dbReference type="OrthoDB" id="9935287at2"/>
<organism evidence="3 4">
    <name type="scientific">Cohnella fermenti</name>
    <dbReference type="NCBI Taxonomy" id="2565925"/>
    <lineage>
        <taxon>Bacteria</taxon>
        <taxon>Bacillati</taxon>
        <taxon>Bacillota</taxon>
        <taxon>Bacilli</taxon>
        <taxon>Bacillales</taxon>
        <taxon>Paenibacillaceae</taxon>
        <taxon>Cohnella</taxon>
    </lineage>
</organism>
<evidence type="ECO:0000313" key="3">
    <source>
        <dbReference type="EMBL" id="THF81692.1"/>
    </source>
</evidence>
<dbReference type="InterPro" id="IPR000305">
    <property type="entry name" value="GIY-YIG_endonuc"/>
</dbReference>
<feature type="region of interest" description="Disordered" evidence="1">
    <location>
        <begin position="76"/>
        <end position="113"/>
    </location>
</feature>
<proteinExistence type="predicted"/>
<feature type="compositionally biased region" description="Low complexity" evidence="1">
    <location>
        <begin position="80"/>
        <end position="96"/>
    </location>
</feature>
<name>A0A4S4C1Z8_9BACL</name>
<feature type="domain" description="GIY-YIG" evidence="2">
    <location>
        <begin position="267"/>
        <end position="347"/>
    </location>
</feature>
<accession>A0A4S4C1Z8</accession>
<evidence type="ECO:0000256" key="1">
    <source>
        <dbReference type="SAM" id="MobiDB-lite"/>
    </source>
</evidence>
<evidence type="ECO:0000313" key="4">
    <source>
        <dbReference type="Proteomes" id="UP000310636"/>
    </source>
</evidence>
<dbReference type="Pfam" id="PF01541">
    <property type="entry name" value="GIY-YIG"/>
    <property type="match status" value="1"/>
</dbReference>